<dbReference type="InterPro" id="IPR023088">
    <property type="entry name" value="PDEase"/>
</dbReference>
<dbReference type="Pfam" id="PF10114">
    <property type="entry name" value="PocR"/>
    <property type="match status" value="1"/>
</dbReference>
<feature type="binding site" evidence="4">
    <location>
        <begin position="458"/>
        <end position="462"/>
    </location>
    <ligand>
        <name>AMP</name>
        <dbReference type="ChEBI" id="CHEBI:456215"/>
    </ligand>
</feature>
<dbReference type="GO" id="GO:0004114">
    <property type="term" value="F:3',5'-cyclic-nucleotide phosphodiesterase activity"/>
    <property type="evidence" value="ECO:0007669"/>
    <property type="project" value="InterPro"/>
</dbReference>
<evidence type="ECO:0000256" key="5">
    <source>
        <dbReference type="PIRSR" id="PIRSR623088-3"/>
    </source>
</evidence>
<dbReference type="PROSITE" id="PS51845">
    <property type="entry name" value="PDEASE_I_2"/>
    <property type="match status" value="1"/>
</dbReference>
<dbReference type="AlphaFoldDB" id="A0A8J6BU54"/>
<dbReference type="OrthoDB" id="189220at2759"/>
<keyword evidence="1 5" id="KW-0479">Metal-binding</keyword>
<evidence type="ECO:0000313" key="7">
    <source>
        <dbReference type="EMBL" id="KAG9389991.1"/>
    </source>
</evidence>
<reference evidence="7" key="1">
    <citation type="submission" date="2021-05" db="EMBL/GenBank/DDBJ databases">
        <title>A free-living protist that lacks canonical eukaryotic 1 DNA replication and segregation systems.</title>
        <authorList>
            <person name="Salas-Leiva D.E."/>
            <person name="Tromer E.C."/>
            <person name="Curtis B.A."/>
            <person name="Jerlstrom-Hultqvist J."/>
            <person name="Kolisko M."/>
            <person name="Yi Z."/>
            <person name="Salas-Leiva J.S."/>
            <person name="Gallot-Lavallee L."/>
            <person name="Kops G.J.P.L."/>
            <person name="Archibald J.M."/>
            <person name="Simpson A.G.B."/>
            <person name="Roger A.J."/>
        </authorList>
    </citation>
    <scope>NUCLEOTIDE SEQUENCE</scope>
    <source>
        <strain evidence="7">BICM</strain>
    </source>
</reference>
<proteinExistence type="predicted"/>
<feature type="binding site" evidence="5">
    <location>
        <position position="612"/>
    </location>
    <ligand>
        <name>Zn(2+)</name>
        <dbReference type="ChEBI" id="CHEBI:29105"/>
        <label>1</label>
    </ligand>
</feature>
<feature type="binding site" evidence="4">
    <location>
        <position position="612"/>
    </location>
    <ligand>
        <name>AMP</name>
        <dbReference type="ChEBI" id="CHEBI:456215"/>
    </ligand>
</feature>
<dbReference type="Gene3D" id="1.10.1300.10">
    <property type="entry name" value="3'5'-cyclic nucleotide phosphodiesterase, catalytic domain"/>
    <property type="match status" value="1"/>
</dbReference>
<organism evidence="7 8">
    <name type="scientific">Carpediemonas membranifera</name>
    <dbReference type="NCBI Taxonomy" id="201153"/>
    <lineage>
        <taxon>Eukaryota</taxon>
        <taxon>Metamonada</taxon>
        <taxon>Carpediemonas-like organisms</taxon>
        <taxon>Carpediemonas</taxon>
    </lineage>
</organism>
<sequence length="711" mass="79168">MRTTLPSCPSLQLDAISNAENVFPSSYRHEFFTSSANNTSLTHSMNDSFSSQSTTRDVEIMFDEGGSQDPIGVFHFSGQSWVASQIVDLAYLSALCAKLATMMGVSSRVIALSGTTIVGPFNEHPIYQLMMKSDQGRAIAKQMREDLIQSLGKGNESIATVVNESGITMIATPITASGHTISYWLMSMMSPAEFNEEAWAGFPDLSKLKSLMSKETSKSSIEIAALRSSIEIIAKAAGKTTTERLRAAIAKAQLTRTTRFHRVVENELGRLRRELSQLDETVKATPVQRLAGVVQRVRSLDVVDGDVLGDIDSILTDIGIGRTHLDRSLHNELWTWFPSEYMTDSETRGFSYTEHSGMSNLDRPLTPLSPGIGVKSPLSRNMALQLQHEDSIDEAPIMIDSINFDVFELAKHAQSPLKVVSTTVFEALDLIHTFSIDRDTLDCFMDEVVSHYSDLPYHNEQHAADVLQMMFLLLTRPENRRLSPIEVFACVFAAITHDAGHRGLSSLFLNRTGDDLAKTYNDQSPLENYHAFVAFQITTNPAADILSTIRSDDAQFRRFRSVVVNMVLVTDLGANMSLLDRLRARLRTSQPWNPAPKSLPMDCYRLLMVCCDVFNPARALDVAVEWGRRVQEEFYFQGDQEIAHGLEMEKFHDRANPEPARCQVGFISFIVRPLAELLFHENALDDTLGAVAAINRTLEHQMSLLVKSDAS</sequence>
<feature type="binding site" evidence="5">
    <location>
        <position position="497"/>
    </location>
    <ligand>
        <name>Zn(2+)</name>
        <dbReference type="ChEBI" id="CHEBI:29105"/>
        <label>1</label>
    </ligand>
</feature>
<keyword evidence="8" id="KW-1185">Reference proteome</keyword>
<dbReference type="InterPro" id="IPR036971">
    <property type="entry name" value="PDEase_catalytic_dom_sf"/>
</dbReference>
<dbReference type="GO" id="GO:0007165">
    <property type="term" value="P:signal transduction"/>
    <property type="evidence" value="ECO:0007669"/>
    <property type="project" value="InterPro"/>
</dbReference>
<dbReference type="InterPro" id="IPR018771">
    <property type="entry name" value="PocR_dom"/>
</dbReference>
<evidence type="ECO:0000259" key="6">
    <source>
        <dbReference type="PROSITE" id="PS51845"/>
    </source>
</evidence>
<feature type="binding site" evidence="4">
    <location>
        <position position="663"/>
    </location>
    <ligand>
        <name>AMP</name>
        <dbReference type="ChEBI" id="CHEBI:456215"/>
    </ligand>
</feature>
<comment type="caution">
    <text evidence="7">The sequence shown here is derived from an EMBL/GenBank/DDBJ whole genome shotgun (WGS) entry which is preliminary data.</text>
</comment>
<feature type="binding site" evidence="5">
    <location>
        <position position="462"/>
    </location>
    <ligand>
        <name>Zn(2+)</name>
        <dbReference type="ChEBI" id="CHEBI:29105"/>
        <label>1</label>
    </ligand>
</feature>
<feature type="binding site" evidence="5">
    <location>
        <position position="498"/>
    </location>
    <ligand>
        <name>Zn(2+)</name>
        <dbReference type="ChEBI" id="CHEBI:29105"/>
        <label>2</label>
    </ligand>
</feature>
<accession>A0A8J6BU54</accession>
<feature type="binding site" evidence="5">
    <location>
        <position position="498"/>
    </location>
    <ligand>
        <name>Zn(2+)</name>
        <dbReference type="ChEBI" id="CHEBI:29105"/>
        <label>1</label>
    </ligand>
</feature>
<keyword evidence="2" id="KW-0378">Hydrolase</keyword>
<dbReference type="PANTHER" id="PTHR11347">
    <property type="entry name" value="CYCLIC NUCLEOTIDE PHOSPHODIESTERASE"/>
    <property type="match status" value="1"/>
</dbReference>
<dbReference type="InterPro" id="IPR003607">
    <property type="entry name" value="HD/PDEase_dom"/>
</dbReference>
<evidence type="ECO:0000256" key="2">
    <source>
        <dbReference type="ARBA" id="ARBA00022801"/>
    </source>
</evidence>
<dbReference type="Proteomes" id="UP000717585">
    <property type="component" value="Unassembled WGS sequence"/>
</dbReference>
<gene>
    <name evidence="7" type="ORF">J8273_8682</name>
</gene>
<evidence type="ECO:0000313" key="8">
    <source>
        <dbReference type="Proteomes" id="UP000717585"/>
    </source>
</evidence>
<feature type="domain" description="PDEase" evidence="6">
    <location>
        <begin position="374"/>
        <end position="711"/>
    </location>
</feature>
<dbReference type="PRINTS" id="PR00387">
    <property type="entry name" value="PDIESTERASE1"/>
</dbReference>
<evidence type="ECO:0000256" key="4">
    <source>
        <dbReference type="PIRSR" id="PIRSR623088-2"/>
    </source>
</evidence>
<name>A0A8J6BU54_9EUKA</name>
<dbReference type="CDD" id="cd00077">
    <property type="entry name" value="HDc"/>
    <property type="match status" value="1"/>
</dbReference>
<dbReference type="EMBL" id="JAHDYR010000067">
    <property type="protein sequence ID" value="KAG9389991.1"/>
    <property type="molecule type" value="Genomic_DNA"/>
</dbReference>
<evidence type="ECO:0000256" key="3">
    <source>
        <dbReference type="PIRSR" id="PIRSR623088-1"/>
    </source>
</evidence>
<dbReference type="GO" id="GO:0046872">
    <property type="term" value="F:metal ion binding"/>
    <property type="evidence" value="ECO:0007669"/>
    <property type="project" value="UniProtKB-KW"/>
</dbReference>
<feature type="binding site" evidence="4">
    <location>
        <position position="498"/>
    </location>
    <ligand>
        <name>AMP</name>
        <dbReference type="ChEBI" id="CHEBI:456215"/>
    </ligand>
</feature>
<dbReference type="SUPFAM" id="SSF109604">
    <property type="entry name" value="HD-domain/PDEase-like"/>
    <property type="match status" value="1"/>
</dbReference>
<feature type="active site" description="Proton donor" evidence="3">
    <location>
        <position position="458"/>
    </location>
</feature>
<dbReference type="InterPro" id="IPR002073">
    <property type="entry name" value="PDEase_catalytic_dom"/>
</dbReference>
<protein>
    <submittedName>
        <fullName evidence="7">3'5'-cyclic nucleotide phosphodiesterase</fullName>
    </submittedName>
</protein>
<dbReference type="Pfam" id="PF00233">
    <property type="entry name" value="PDEase_I"/>
    <property type="match status" value="1"/>
</dbReference>
<evidence type="ECO:0000256" key="1">
    <source>
        <dbReference type="ARBA" id="ARBA00022723"/>
    </source>
</evidence>
<dbReference type="SMART" id="SM00471">
    <property type="entry name" value="HDc"/>
    <property type="match status" value="1"/>
</dbReference>